<proteinExistence type="inferred from homology"/>
<dbReference type="InterPro" id="IPR022398">
    <property type="entry name" value="Peptidase_S8_His-AS"/>
</dbReference>
<evidence type="ECO:0000256" key="6">
    <source>
        <dbReference type="PROSITE-ProRule" id="PRU01240"/>
    </source>
</evidence>
<feature type="active site" description="Charge relay system" evidence="5 6">
    <location>
        <position position="511"/>
    </location>
</feature>
<dbReference type="PROSITE" id="PS00136">
    <property type="entry name" value="SUBTILASE_ASP"/>
    <property type="match status" value="1"/>
</dbReference>
<evidence type="ECO:0000256" key="1">
    <source>
        <dbReference type="ARBA" id="ARBA00011073"/>
    </source>
</evidence>
<keyword evidence="2 6" id="KW-0645">Protease</keyword>
<dbReference type="PROSITE" id="PS00138">
    <property type="entry name" value="SUBTILASE_SER"/>
    <property type="match status" value="1"/>
</dbReference>
<evidence type="ECO:0000256" key="2">
    <source>
        <dbReference type="ARBA" id="ARBA00022670"/>
    </source>
</evidence>
<feature type="active site" description="Charge relay system" evidence="5 6">
    <location>
        <position position="207"/>
    </location>
</feature>
<dbReference type="SUPFAM" id="SSF52743">
    <property type="entry name" value="Subtilisin-like"/>
    <property type="match status" value="1"/>
</dbReference>
<dbReference type="Pfam" id="PF00082">
    <property type="entry name" value="Peptidase_S8"/>
    <property type="match status" value="1"/>
</dbReference>
<dbReference type="InterPro" id="IPR023827">
    <property type="entry name" value="Peptidase_S8_Asp-AS"/>
</dbReference>
<reference evidence="9 10" key="1">
    <citation type="submission" date="2017-11" db="EMBL/GenBank/DDBJ databases">
        <title>Isolation and Characterization of Methanofollis Species from Methane Seep Offshore SW Taiwan.</title>
        <authorList>
            <person name="Teng N.-H."/>
            <person name="Lai M.-C."/>
            <person name="Chen S.-C."/>
        </authorList>
    </citation>
    <scope>NUCLEOTIDE SEQUENCE [LARGE SCALE GENOMIC DNA]</scope>
    <source>
        <strain evidence="9 10">FWC-SCC2</strain>
    </source>
</reference>
<dbReference type="GO" id="GO:0004252">
    <property type="term" value="F:serine-type endopeptidase activity"/>
    <property type="evidence" value="ECO:0007669"/>
    <property type="project" value="UniProtKB-UniRule"/>
</dbReference>
<comment type="caution">
    <text evidence="9">The sequence shown here is derived from an EMBL/GenBank/DDBJ whole genome shotgun (WGS) entry which is preliminary data.</text>
</comment>
<dbReference type="Proteomes" id="UP000292580">
    <property type="component" value="Unassembled WGS sequence"/>
</dbReference>
<feature type="domain" description="Dockerin" evidence="8">
    <location>
        <begin position="1683"/>
        <end position="1752"/>
    </location>
</feature>
<keyword evidence="4 6" id="KW-0720">Serine protease</keyword>
<comment type="similarity">
    <text evidence="1 6 7">Belongs to the peptidase S8 family.</text>
</comment>
<dbReference type="GO" id="GO:0030246">
    <property type="term" value="F:carbohydrate binding"/>
    <property type="evidence" value="ECO:0007669"/>
    <property type="project" value="InterPro"/>
</dbReference>
<dbReference type="PANTHER" id="PTHR43806">
    <property type="entry name" value="PEPTIDASE S8"/>
    <property type="match status" value="1"/>
</dbReference>
<accession>A0A483CR69</accession>
<name>A0A483CR69_9EURY</name>
<dbReference type="InterPro" id="IPR000209">
    <property type="entry name" value="Peptidase_S8/S53_dom"/>
</dbReference>
<evidence type="ECO:0000256" key="5">
    <source>
        <dbReference type="PIRSR" id="PIRSR615500-1"/>
    </source>
</evidence>
<dbReference type="GO" id="GO:0006508">
    <property type="term" value="P:proteolysis"/>
    <property type="evidence" value="ECO:0007669"/>
    <property type="project" value="UniProtKB-KW"/>
</dbReference>
<dbReference type="Gene3D" id="1.10.1330.10">
    <property type="entry name" value="Dockerin domain"/>
    <property type="match status" value="1"/>
</dbReference>
<dbReference type="InterPro" id="IPR016134">
    <property type="entry name" value="Dockerin_dom"/>
</dbReference>
<dbReference type="PROSITE" id="PS00137">
    <property type="entry name" value="SUBTILASE_HIS"/>
    <property type="match status" value="1"/>
</dbReference>
<dbReference type="Pfam" id="PF07705">
    <property type="entry name" value="CARDB"/>
    <property type="match status" value="1"/>
</dbReference>
<dbReference type="PANTHER" id="PTHR43806:SF65">
    <property type="entry name" value="SERINE PROTEASE APRX"/>
    <property type="match status" value="1"/>
</dbReference>
<dbReference type="RefSeq" id="WP_130645654.1">
    <property type="nucleotide sequence ID" value="NZ_PGCL01000001.1"/>
</dbReference>
<evidence type="ECO:0000256" key="3">
    <source>
        <dbReference type="ARBA" id="ARBA00022801"/>
    </source>
</evidence>
<dbReference type="SUPFAM" id="SSF63446">
    <property type="entry name" value="Type I dockerin domain"/>
    <property type="match status" value="1"/>
</dbReference>
<evidence type="ECO:0000313" key="9">
    <source>
        <dbReference type="EMBL" id="TAJ45308.1"/>
    </source>
</evidence>
<dbReference type="GO" id="GO:0000272">
    <property type="term" value="P:polysaccharide catabolic process"/>
    <property type="evidence" value="ECO:0007669"/>
    <property type="project" value="InterPro"/>
</dbReference>
<dbReference type="InterPro" id="IPR011635">
    <property type="entry name" value="CARDB"/>
</dbReference>
<dbReference type="PROSITE" id="PS51766">
    <property type="entry name" value="DOCKERIN"/>
    <property type="match status" value="1"/>
</dbReference>
<sequence>MTRVCTRSFLTVFILLVLVGSVAAGAPDGSVVGTDDTMPYIVVLTDQPDRGTTYSMMKAQAAATQASVLSSISAIDSDAAQSAEQFWIVNALRVEADKSTIERIALLPGVDHVEPDMRVQVDDPVFEVSDTVDAQYMRSGDEFMLPWHLDWIETPAVWDAGNMGEGVRISVVDTGIDGTHPAFGERVVGFADFVNGDNTSAYDDNGHGTHCAGTAAGGEVMVSTYDGIQALILGTAPEAELIGAKVLNSAGSGLTSDIIKGIEWSVENDADVISLSVGSYAWDANKQEYFSLAAGETLNLTLEVGGNIASNGGLLEPQFVVGGYALQQEYGYNDAEPANLSMTLYAPNNVTATGGYIDWNGFDQSSDVVKFKAPYASNSGNWNGVWLLQVTNNGNESVMFEGAAIAEARQSDGNTAYDLTLNNLADLGVVAVVAAGNNGDVGTGTIGTPGTAEDVITVGATDYCMDYRASFSSIGPVNRTNPYIKPDLMAPGVGILSAYPNGQYAVMDGTSMATPGVAGTVALMLAGNDTLTPAQVKQTLMQTAVHIKEDGTAMATYEENNLYGAGRISSYLAVEATDGLHGTLPSPYLTELFGGPSYDADTDPNTVTMLGVCWNATAGAPIEGETVEFKVYYNYYNPVFINASGVTDADGRATATIDITSFPVNAYFYTEATWQGRTLSSQKLKPSSEGGGNGYIYVPFFESQSFIAPPDGAITMRYPLLDVDGSAYSDTVQLKVANSTTTFFDETLTPVNGVVEATVDFSKFNINVYGSDLSVTIDGRRAGSVAFAYEVWYEGMSSPKQAICPAGSTIDIALQVAEPHGIGGTITSKDYAVYVTAFTETEILSLPAEVGGALAAGMPVDDAALVEATGGMEPEEIVGTVQVRNGIGVYQFTMPEDCYVAVVKFVDPDEEFYGSYDSYMVSVVYGSMSPWTLHRVTPTVPESVEGLDSTYLVIMDYEWAATWSQGDYHSVPADTASLTASVITVNGTTGEVTDDAGKTVRLYTADGVQTNTTAADGTCTFTLNVSGKASEDVILITDGISSSAWVLDYIQGYPVRFSRIDPGIITGYQQTAAALRCLEPATESRWMEVDYQGSGSYMVSLYSYGPDDTPIVERGVFTASPYFNWKTLGTEFADTLAFTGTWAKNVTPSQNGTYEAHASVLQPDGSLMGVGVSFFDVPGACVSYTVKPDVLVGETVPVTFTVADSDGNPISNAKVGFFLGAAAMDASSTYNDDVRPLNIDHLAMEYPDPYSEVLTGYTDSSGRATLTIHAPSAALREERIMLGFSDNVPYKVVCYDGDEIVKSNSWYYDGTFRLATAALPDFVPSVSAPHVVKLNRDDSVKVNDLYLYITNQGTADFIYTDEEIVVRAAIGDKDQSTTYNGNIPMGETKQALHTNVEAYASDYGINTSDYHLPVDAKVNVTVNPDRTIDEICYANNNIVYPVRITAPDLAAEIIVPPTVVQSGTATPIALVVTNQGEVAAVATTMDYLITGQAVEEIAVPALGVGESYTVWRNKTLLADPGTYTLALEVNPDGVTDYETTFANNRVTKTVHCYLHPTTSIELPTDLVLVPGTTYDLPIVVGGAENLATFAMTFTFDPSAVTVTGVSAGDVGALTVNLNHVDEGYVIFGNCQAESFSGNLTVATVHISVIGSGGDETALGLVDVELFDADEYQIPVEVTDGSAVLLLYGDANGDGSVNQADTLRVLREVVGLESKPTVGTTSFLQTDVHENRAIEVGDAMFIAQKNVGLRDPYFRIV</sequence>
<dbReference type="InterPro" id="IPR036852">
    <property type="entry name" value="Peptidase_S8/S53_dom_sf"/>
</dbReference>
<evidence type="ECO:0000256" key="4">
    <source>
        <dbReference type="ARBA" id="ARBA00022825"/>
    </source>
</evidence>
<dbReference type="InterPro" id="IPR023828">
    <property type="entry name" value="Peptidase_S8_Ser-AS"/>
</dbReference>
<dbReference type="CDD" id="cd08547">
    <property type="entry name" value="Type_II_cohesin"/>
    <property type="match status" value="1"/>
</dbReference>
<dbReference type="OrthoDB" id="112083at2157"/>
<dbReference type="SUPFAM" id="SSF49384">
    <property type="entry name" value="Carbohydrate-binding domain"/>
    <property type="match status" value="1"/>
</dbReference>
<dbReference type="InterPro" id="IPR036439">
    <property type="entry name" value="Dockerin_dom_sf"/>
</dbReference>
<evidence type="ECO:0000259" key="8">
    <source>
        <dbReference type="PROSITE" id="PS51766"/>
    </source>
</evidence>
<dbReference type="Gene3D" id="2.60.40.10">
    <property type="entry name" value="Immunoglobulins"/>
    <property type="match status" value="2"/>
</dbReference>
<evidence type="ECO:0000313" key="10">
    <source>
        <dbReference type="Proteomes" id="UP000292580"/>
    </source>
</evidence>
<keyword evidence="10" id="KW-1185">Reference proteome</keyword>
<dbReference type="InterPro" id="IPR008965">
    <property type="entry name" value="CBM2/CBM3_carb-bd_dom_sf"/>
</dbReference>
<dbReference type="Gene3D" id="3.40.50.200">
    <property type="entry name" value="Peptidase S8/S53 domain"/>
    <property type="match status" value="2"/>
</dbReference>
<dbReference type="PRINTS" id="PR00723">
    <property type="entry name" value="SUBTILISIN"/>
</dbReference>
<dbReference type="InterPro" id="IPR015500">
    <property type="entry name" value="Peptidase_S8_subtilisin-rel"/>
</dbReference>
<dbReference type="InterPro" id="IPR050131">
    <property type="entry name" value="Peptidase_S8_subtilisin-like"/>
</dbReference>
<dbReference type="PROSITE" id="PS51892">
    <property type="entry name" value="SUBTILASE"/>
    <property type="match status" value="1"/>
</dbReference>
<organism evidence="9 10">
    <name type="scientific">Methanofollis fontis</name>
    <dbReference type="NCBI Taxonomy" id="2052832"/>
    <lineage>
        <taxon>Archaea</taxon>
        <taxon>Methanobacteriati</taxon>
        <taxon>Methanobacteriota</taxon>
        <taxon>Stenosarchaea group</taxon>
        <taxon>Methanomicrobia</taxon>
        <taxon>Methanomicrobiales</taxon>
        <taxon>Methanomicrobiaceae</taxon>
        <taxon>Methanofollis</taxon>
    </lineage>
</organism>
<evidence type="ECO:0000256" key="7">
    <source>
        <dbReference type="RuleBase" id="RU003355"/>
    </source>
</evidence>
<protein>
    <recommendedName>
        <fullName evidence="8">Dockerin domain-containing protein</fullName>
    </recommendedName>
</protein>
<dbReference type="EMBL" id="PGCL01000001">
    <property type="protein sequence ID" value="TAJ45308.1"/>
    <property type="molecule type" value="Genomic_DNA"/>
</dbReference>
<feature type="active site" description="Charge relay system" evidence="5 6">
    <location>
        <position position="173"/>
    </location>
</feature>
<gene>
    <name evidence="9" type="ORF">CUJ86_00745</name>
</gene>
<dbReference type="InterPro" id="IPR013783">
    <property type="entry name" value="Ig-like_fold"/>
</dbReference>
<keyword evidence="3 6" id="KW-0378">Hydrolase</keyword>
<dbReference type="Gene3D" id="2.60.40.680">
    <property type="match status" value="1"/>
</dbReference>